<protein>
    <recommendedName>
        <fullName evidence="5">FecR protein domain-containing protein</fullName>
    </recommendedName>
</protein>
<feature type="signal peptide" evidence="2">
    <location>
        <begin position="1"/>
        <end position="27"/>
    </location>
</feature>
<feature type="compositionally biased region" description="Low complexity" evidence="1">
    <location>
        <begin position="318"/>
        <end position="353"/>
    </location>
</feature>
<keyword evidence="4" id="KW-1185">Reference proteome</keyword>
<feature type="compositionally biased region" description="Pro residues" evidence="1">
    <location>
        <begin position="307"/>
        <end position="317"/>
    </location>
</feature>
<comment type="caution">
    <text evidence="3">The sequence shown here is derived from an EMBL/GenBank/DDBJ whole genome shotgun (WGS) entry which is preliminary data.</text>
</comment>
<evidence type="ECO:0000313" key="3">
    <source>
        <dbReference type="EMBL" id="PSB30076.1"/>
    </source>
</evidence>
<feature type="region of interest" description="Disordered" evidence="1">
    <location>
        <begin position="303"/>
        <end position="365"/>
    </location>
</feature>
<evidence type="ECO:0008006" key="5">
    <source>
        <dbReference type="Google" id="ProtNLM"/>
    </source>
</evidence>
<dbReference type="AlphaFoldDB" id="A0A2T1EBD4"/>
<name>A0A2T1EBD4_9CYAN</name>
<evidence type="ECO:0000313" key="4">
    <source>
        <dbReference type="Proteomes" id="UP000239576"/>
    </source>
</evidence>
<organism evidence="3 4">
    <name type="scientific">Stenomitos frigidus ULC18</name>
    <dbReference type="NCBI Taxonomy" id="2107698"/>
    <lineage>
        <taxon>Bacteria</taxon>
        <taxon>Bacillati</taxon>
        <taxon>Cyanobacteriota</taxon>
        <taxon>Cyanophyceae</taxon>
        <taxon>Leptolyngbyales</taxon>
        <taxon>Leptolyngbyaceae</taxon>
        <taxon>Stenomitos</taxon>
    </lineage>
</organism>
<feature type="region of interest" description="Disordered" evidence="1">
    <location>
        <begin position="130"/>
        <end position="151"/>
    </location>
</feature>
<dbReference type="Proteomes" id="UP000239576">
    <property type="component" value="Unassembled WGS sequence"/>
</dbReference>
<dbReference type="OrthoDB" id="530299at2"/>
<sequence length="365" mass="38428">MAQLKFFRWSLMASSLFGMAWATPLLAQPDLLTRAEVYKLVNIVQLLPNNQSPRPAKLSDTLAPLDAIKTATRSRAELLFNEGSLARVGANAIFRFIPGTRSFQLRNGTALILSLPGKVGTRVETPGGQVLAQALPPSPSPSPPSPTLPATPPIQPLSLAMIVRFDAASNTTNVFALTNGSITVFDLKGGQVVLNGGQTVSIVNGVLGPVQTFDLKTFYQTSNLAIGLGPGQEATVLQESPPVQQTLKTIRMDTLAALDAQSRWLEGLCTLNGRGSGSTLAANCITTDADDPLRDFQNRREVTTPPRQLPTPPPTQPPINTQPTVPVVTTPPNAGNNPATGTPATGGNQPTGTVILIQGGNQGKP</sequence>
<dbReference type="EMBL" id="PVWK01000056">
    <property type="protein sequence ID" value="PSB30076.1"/>
    <property type="molecule type" value="Genomic_DNA"/>
</dbReference>
<accession>A0A2T1EBD4</accession>
<feature type="chain" id="PRO_5015630502" description="FecR protein domain-containing protein" evidence="2">
    <location>
        <begin position="28"/>
        <end position="365"/>
    </location>
</feature>
<feature type="compositionally biased region" description="Pro residues" evidence="1">
    <location>
        <begin position="136"/>
        <end position="151"/>
    </location>
</feature>
<keyword evidence="2" id="KW-0732">Signal</keyword>
<gene>
    <name evidence="3" type="ORF">C7B82_09920</name>
</gene>
<reference evidence="3 4" key="2">
    <citation type="submission" date="2018-03" db="EMBL/GenBank/DDBJ databases">
        <title>The ancient ancestry and fast evolution of plastids.</title>
        <authorList>
            <person name="Moore K.R."/>
            <person name="Magnabosco C."/>
            <person name="Momper L."/>
            <person name="Gold D.A."/>
            <person name="Bosak T."/>
            <person name="Fournier G.P."/>
        </authorList>
    </citation>
    <scope>NUCLEOTIDE SEQUENCE [LARGE SCALE GENOMIC DNA]</scope>
    <source>
        <strain evidence="3 4">ULC18</strain>
    </source>
</reference>
<proteinExistence type="predicted"/>
<evidence type="ECO:0000256" key="2">
    <source>
        <dbReference type="SAM" id="SignalP"/>
    </source>
</evidence>
<evidence type="ECO:0000256" key="1">
    <source>
        <dbReference type="SAM" id="MobiDB-lite"/>
    </source>
</evidence>
<reference evidence="4" key="1">
    <citation type="submission" date="2018-02" db="EMBL/GenBank/DDBJ databases">
        <authorList>
            <person name="Moore K."/>
            <person name="Momper L."/>
        </authorList>
    </citation>
    <scope>NUCLEOTIDE SEQUENCE [LARGE SCALE GENOMIC DNA]</scope>
    <source>
        <strain evidence="4">ULC18</strain>
    </source>
</reference>
<dbReference type="RefSeq" id="WP_106256141.1">
    <property type="nucleotide sequence ID" value="NZ_CAWNSW010000006.1"/>
</dbReference>